<dbReference type="Pfam" id="PF00355">
    <property type="entry name" value="Rieske"/>
    <property type="match status" value="1"/>
</dbReference>
<keyword evidence="5" id="KW-1015">Disulfide bond</keyword>
<dbReference type="STRING" id="1237085.Ngar_c14700"/>
<evidence type="ECO:0000256" key="2">
    <source>
        <dbReference type="ARBA" id="ARBA00022723"/>
    </source>
</evidence>
<protein>
    <submittedName>
        <fullName evidence="7">Putative Rieske [2Fe-2S] domain protein</fullName>
    </submittedName>
</protein>
<feature type="domain" description="Rieske" evidence="6">
    <location>
        <begin position="64"/>
        <end position="145"/>
    </location>
</feature>
<dbReference type="SUPFAM" id="SSF50022">
    <property type="entry name" value="ISP domain"/>
    <property type="match status" value="1"/>
</dbReference>
<dbReference type="InterPro" id="IPR017941">
    <property type="entry name" value="Rieske_2Fe-2S"/>
</dbReference>
<dbReference type="Gene3D" id="2.102.10.10">
    <property type="entry name" value="Rieske [2Fe-2S] iron-sulphur domain"/>
    <property type="match status" value="1"/>
</dbReference>
<dbReference type="InterPro" id="IPR019546">
    <property type="entry name" value="TAT_signal_bac_arc"/>
</dbReference>
<name>K0IAP5_NITGG</name>
<dbReference type="NCBIfam" id="TIGR01409">
    <property type="entry name" value="TAT_signal_seq"/>
    <property type="match status" value="1"/>
</dbReference>
<dbReference type="GO" id="GO:0046872">
    <property type="term" value="F:metal ion binding"/>
    <property type="evidence" value="ECO:0007669"/>
    <property type="project" value="UniProtKB-KW"/>
</dbReference>
<dbReference type="AlphaFoldDB" id="K0IAP5"/>
<dbReference type="BioCyc" id="CNIT1237085:G1324-1468-MONOMER"/>
<proteinExistence type="predicted"/>
<gene>
    <name evidence="7" type="ordered locus">Ngar_c14700</name>
</gene>
<sequence>MSRRDFLKLMAAAGTVMTFAPFVDWGKFLPNNRANGAEKTKIEIRGGEPSNIYSFKVNHSEVVIYPKTDDPVLNTEAFRTWQLIRLPLELGGGKNDVSAFRLYSMVCLHLWCLWRYESKLNMIACPCHASAYDPLTGKAYAGPASLQSPPSNVLPRLDLEADANGDLWILPPTWDARKNGVVGYGRHVA</sequence>
<dbReference type="InterPro" id="IPR036922">
    <property type="entry name" value="Rieske_2Fe-2S_sf"/>
</dbReference>
<evidence type="ECO:0000256" key="4">
    <source>
        <dbReference type="ARBA" id="ARBA00023014"/>
    </source>
</evidence>
<evidence type="ECO:0000259" key="6">
    <source>
        <dbReference type="PROSITE" id="PS51296"/>
    </source>
</evidence>
<keyword evidence="2" id="KW-0479">Metal-binding</keyword>
<evidence type="ECO:0000313" key="8">
    <source>
        <dbReference type="Proteomes" id="UP000008037"/>
    </source>
</evidence>
<dbReference type="InParanoid" id="K0IAP5"/>
<accession>K0IAP5</accession>
<keyword evidence="8" id="KW-1185">Reference proteome</keyword>
<keyword evidence="1" id="KW-0001">2Fe-2S</keyword>
<dbReference type="PANTHER" id="PTHR10134">
    <property type="entry name" value="CYTOCHROME B-C1 COMPLEX SUBUNIT RIESKE, MITOCHONDRIAL"/>
    <property type="match status" value="1"/>
</dbReference>
<evidence type="ECO:0000313" key="7">
    <source>
        <dbReference type="EMBL" id="AFU58406.1"/>
    </source>
</evidence>
<evidence type="ECO:0000256" key="3">
    <source>
        <dbReference type="ARBA" id="ARBA00023004"/>
    </source>
</evidence>
<keyword evidence="4" id="KW-0411">Iron-sulfur</keyword>
<dbReference type="PROSITE" id="PS51296">
    <property type="entry name" value="RIESKE"/>
    <property type="match status" value="1"/>
</dbReference>
<organism evidence="7 8">
    <name type="scientific">Nitrososphaera gargensis (strain Ga9.2)</name>
    <dbReference type="NCBI Taxonomy" id="1237085"/>
    <lineage>
        <taxon>Archaea</taxon>
        <taxon>Nitrososphaerota</taxon>
        <taxon>Nitrososphaeria</taxon>
        <taxon>Nitrososphaerales</taxon>
        <taxon>Nitrososphaeraceae</taxon>
        <taxon>Nitrososphaera</taxon>
    </lineage>
</organism>
<dbReference type="EMBL" id="CP002408">
    <property type="protein sequence ID" value="AFU58406.1"/>
    <property type="molecule type" value="Genomic_DNA"/>
</dbReference>
<dbReference type="InterPro" id="IPR006311">
    <property type="entry name" value="TAT_signal"/>
</dbReference>
<dbReference type="HOGENOM" id="CLU_1478847_0_0_2"/>
<evidence type="ECO:0000256" key="1">
    <source>
        <dbReference type="ARBA" id="ARBA00022714"/>
    </source>
</evidence>
<dbReference type="InterPro" id="IPR014349">
    <property type="entry name" value="Rieske_Fe-S_prot"/>
</dbReference>
<dbReference type="Proteomes" id="UP000008037">
    <property type="component" value="Chromosome"/>
</dbReference>
<evidence type="ECO:0000256" key="5">
    <source>
        <dbReference type="ARBA" id="ARBA00023157"/>
    </source>
</evidence>
<reference evidence="7 8" key="1">
    <citation type="journal article" date="2012" name="Environ. Microbiol.">
        <title>The genome of the ammonia-oxidizing Candidatus Nitrososphaera gargensis: insights into metabolic versatility and environmental adaptations.</title>
        <authorList>
            <person name="Spang A."/>
            <person name="Poehlein A."/>
            <person name="Offre P."/>
            <person name="Zumbragel S."/>
            <person name="Haider S."/>
            <person name="Rychlik N."/>
            <person name="Nowka B."/>
            <person name="Schmeisser C."/>
            <person name="Lebedeva E.V."/>
            <person name="Rattei T."/>
            <person name="Bohm C."/>
            <person name="Schmid M."/>
            <person name="Galushko A."/>
            <person name="Hatzenpichler R."/>
            <person name="Weinmaier T."/>
            <person name="Daniel R."/>
            <person name="Schleper C."/>
            <person name="Spieck E."/>
            <person name="Streit W."/>
            <person name="Wagner M."/>
        </authorList>
    </citation>
    <scope>NUCLEOTIDE SEQUENCE [LARGE SCALE GENOMIC DNA]</scope>
    <source>
        <strain evidence="8">Ga9.2</strain>
    </source>
</reference>
<dbReference type="KEGG" id="nga:Ngar_c14700"/>
<keyword evidence="3" id="KW-0408">Iron</keyword>
<dbReference type="GO" id="GO:0051537">
    <property type="term" value="F:2 iron, 2 sulfur cluster binding"/>
    <property type="evidence" value="ECO:0007669"/>
    <property type="project" value="UniProtKB-KW"/>
</dbReference>
<dbReference type="PROSITE" id="PS51318">
    <property type="entry name" value="TAT"/>
    <property type="match status" value="1"/>
</dbReference>